<dbReference type="EMBL" id="JBBKTX010000040">
    <property type="protein sequence ID" value="MFK4754701.1"/>
    <property type="molecule type" value="Genomic_DNA"/>
</dbReference>
<proteinExistence type="predicted"/>
<organism evidence="1 2">
    <name type="scientific">Oceanobacter antarcticus</name>
    <dbReference type="NCBI Taxonomy" id="3133425"/>
    <lineage>
        <taxon>Bacteria</taxon>
        <taxon>Pseudomonadati</taxon>
        <taxon>Pseudomonadota</taxon>
        <taxon>Gammaproteobacteria</taxon>
        <taxon>Oceanospirillales</taxon>
        <taxon>Oceanospirillaceae</taxon>
        <taxon>Oceanobacter</taxon>
    </lineage>
</organism>
<sequence length="485" mass="52622">MAFTQSDSIRLLGLDFGSTTSSMMVVQVSLGRHSVNGRMSYTNPTLVYRSPPCFTPFRNQQIDTEILLQQLTVWMQQAQLDVFPAHTGAALITGLAARSDNARILSRIIGEQIGDAMIATADDPGLESWMAFMGSCQLLSRYYYDQPVLNLDIGGGTTNPALGMAGNVQSCGCYYIGARHFRFEPGSYHLTGISSYGTRLLRQLGITAVPAVFDNSLCQRIVQWMVRSLEQIVTGNETAIDDYFRQLTLQNQAGLVGQEAALVTFSGGVGELIYRFQDSGRWPGTTEYGDLGIDLAQAIVASPILSRTLSVRPDNAGRATVLGLTLHSSDISGTSLYISNPELLPLTDLPLLSHLDLDASQDQITQVMRLAQGCQRGAAIRIGVGNTNTQPASLLLIKQFTRRLNSARDCATGDGAALSAPPLVLLLESNIGKTLGNYLSNWGQRPESLLVIDEIPDRQAQFIHVGRPLKQVVPVSFFGMSQEAS</sequence>
<evidence type="ECO:0000313" key="1">
    <source>
        <dbReference type="EMBL" id="MFK4754701.1"/>
    </source>
</evidence>
<dbReference type="InterPro" id="IPR009377">
    <property type="entry name" value="EutA"/>
</dbReference>
<dbReference type="Pfam" id="PF06277">
    <property type="entry name" value="EutA"/>
    <property type="match status" value="1"/>
</dbReference>
<dbReference type="RefSeq" id="WP_416207508.1">
    <property type="nucleotide sequence ID" value="NZ_JBBKTX010000040.1"/>
</dbReference>
<comment type="caution">
    <text evidence="1">The sequence shown here is derived from an EMBL/GenBank/DDBJ whole genome shotgun (WGS) entry which is preliminary data.</text>
</comment>
<protein>
    <submittedName>
        <fullName evidence="1">Ethanolamine ammonia-lyase reactivating factor EutA</fullName>
    </submittedName>
</protein>
<reference evidence="1 2" key="1">
    <citation type="submission" date="2024-03" db="EMBL/GenBank/DDBJ databases">
        <title>High-quality draft genome sequence of Oceanobacter sp. wDCs-4.</title>
        <authorList>
            <person name="Dong C."/>
        </authorList>
    </citation>
    <scope>NUCLEOTIDE SEQUENCE [LARGE SCALE GENOMIC DNA]</scope>
    <source>
        <strain evidence="2">wDCs-4</strain>
    </source>
</reference>
<dbReference type="Proteomes" id="UP001620597">
    <property type="component" value="Unassembled WGS sequence"/>
</dbReference>
<keyword evidence="2" id="KW-1185">Reference proteome</keyword>
<name>A0ABW8NPA5_9GAMM</name>
<gene>
    <name evidence="1" type="ORF">WG929_20065</name>
</gene>
<evidence type="ECO:0000313" key="2">
    <source>
        <dbReference type="Proteomes" id="UP001620597"/>
    </source>
</evidence>
<accession>A0ABW8NPA5</accession>